<evidence type="ECO:0008006" key="4">
    <source>
        <dbReference type="Google" id="ProtNLM"/>
    </source>
</evidence>
<organism evidence="2 3">
    <name type="scientific">Egibacter rhizosphaerae</name>
    <dbReference type="NCBI Taxonomy" id="1670831"/>
    <lineage>
        <taxon>Bacteria</taxon>
        <taxon>Bacillati</taxon>
        <taxon>Actinomycetota</taxon>
        <taxon>Nitriliruptoria</taxon>
        <taxon>Egibacterales</taxon>
        <taxon>Egibacteraceae</taxon>
        <taxon>Egibacter</taxon>
    </lineage>
</organism>
<accession>A0A411YGK6</accession>
<dbReference type="EMBL" id="CP036402">
    <property type="protein sequence ID" value="QBI20307.1"/>
    <property type="molecule type" value="Genomic_DNA"/>
</dbReference>
<evidence type="ECO:0000313" key="3">
    <source>
        <dbReference type="Proteomes" id="UP000291469"/>
    </source>
</evidence>
<evidence type="ECO:0000256" key="1">
    <source>
        <dbReference type="SAM" id="Phobius"/>
    </source>
</evidence>
<proteinExistence type="predicted"/>
<keyword evidence="1" id="KW-1133">Transmembrane helix</keyword>
<dbReference type="RefSeq" id="WP_131155304.1">
    <property type="nucleotide sequence ID" value="NZ_CP036402.1"/>
</dbReference>
<name>A0A411YGK6_9ACTN</name>
<dbReference type="KEGG" id="erz:ER308_12525"/>
<reference evidence="2 3" key="1">
    <citation type="submission" date="2019-01" db="EMBL/GenBank/DDBJ databases">
        <title>Egibacter rhizosphaerae EGI 80759T.</title>
        <authorList>
            <person name="Chen D.-D."/>
            <person name="Tian Y."/>
            <person name="Jiao J.-Y."/>
            <person name="Zhang X.-T."/>
            <person name="Zhang Y.-G."/>
            <person name="Zhang Y."/>
            <person name="Xiao M."/>
            <person name="Shu W.-S."/>
            <person name="Li W.-J."/>
        </authorList>
    </citation>
    <scope>NUCLEOTIDE SEQUENCE [LARGE SCALE GENOMIC DNA]</scope>
    <source>
        <strain evidence="2 3">EGI 80759</strain>
    </source>
</reference>
<keyword evidence="1" id="KW-0812">Transmembrane</keyword>
<dbReference type="AlphaFoldDB" id="A0A411YGK6"/>
<keyword evidence="3" id="KW-1185">Reference proteome</keyword>
<gene>
    <name evidence="2" type="ORF">ER308_12525</name>
</gene>
<feature type="transmembrane region" description="Helical" evidence="1">
    <location>
        <begin position="31"/>
        <end position="55"/>
    </location>
</feature>
<protein>
    <recommendedName>
        <fullName evidence="4">Bacterial sugar transferase domain-containing protein</fullName>
    </recommendedName>
</protein>
<sequence length="129" mass="13763">MSGTSRDPRAGTLVLVDEPVASAPVPVSVRAAAIGALVLLAPALGVLVALVRLTVGTPITVDRSAGTRFRTEPPPTARRHRHLLARRLRHWHLDELPTLWDLARGRVVPFTDPPSATPTPLAPVTVGTR</sequence>
<keyword evidence="1" id="KW-0472">Membrane</keyword>
<evidence type="ECO:0000313" key="2">
    <source>
        <dbReference type="EMBL" id="QBI20307.1"/>
    </source>
</evidence>
<dbReference type="Proteomes" id="UP000291469">
    <property type="component" value="Chromosome"/>
</dbReference>